<organism evidence="2">
    <name type="scientific">uncultured bacterium A1Q1_fos_91</name>
    <dbReference type="NCBI Taxonomy" id="1256591"/>
    <lineage>
        <taxon>Bacteria</taxon>
        <taxon>environmental samples</taxon>
    </lineage>
</organism>
<proteinExistence type="predicted"/>
<feature type="signal peptide" evidence="1">
    <location>
        <begin position="1"/>
        <end position="28"/>
    </location>
</feature>
<dbReference type="EMBL" id="JX649873">
    <property type="protein sequence ID" value="AGC71466.1"/>
    <property type="molecule type" value="Genomic_DNA"/>
</dbReference>
<dbReference type="AlphaFoldDB" id="L7VVW5"/>
<keyword evidence="1" id="KW-0732">Signal</keyword>
<name>L7VVW5_9BACT</name>
<sequence>MQKASPLFLVFLAALLFAGVALPSSASAQPRGNIGQNGIHGVRIEVHGTLGYYQALGGGMRVDIPLLPEGFTDKLDDEFALSVGGDFTALSWRDGRYADVPGYGRGWGQWYGDWSIWTVATANWNLYLGDKISVFPELGLTVSIHDCWDRNGRDDVCVTAAPVGGVGFRYHFAPPRVAFVARINWPVGLQVGLTF</sequence>
<evidence type="ECO:0008006" key="3">
    <source>
        <dbReference type="Google" id="ProtNLM"/>
    </source>
</evidence>
<feature type="chain" id="PRO_5003984722" description="DUF3575 domain-containing protein" evidence="1">
    <location>
        <begin position="29"/>
        <end position="195"/>
    </location>
</feature>
<accession>L7VVW5</accession>
<evidence type="ECO:0000313" key="2">
    <source>
        <dbReference type="EMBL" id="AGC71466.1"/>
    </source>
</evidence>
<evidence type="ECO:0000256" key="1">
    <source>
        <dbReference type="SAM" id="SignalP"/>
    </source>
</evidence>
<reference evidence="2" key="1">
    <citation type="submission" date="2012-09" db="EMBL/GenBank/DDBJ databases">
        <title>Metagenomic Characterization of a Microbial Community in Wastewater Detects High Levels of Antibiotic Resistance.</title>
        <authorList>
            <person name="Abrams M."/>
            <person name="Caldwell A."/>
            <person name="Vandaei E."/>
            <person name="Lee W."/>
            <person name="Perrott J."/>
            <person name="Khan S.Y."/>
            <person name="Ta J."/>
            <person name="Romero D."/>
            <person name="Nguyen V."/>
            <person name="Pourmand N."/>
            <person name="Ouverney C.C."/>
        </authorList>
    </citation>
    <scope>NUCLEOTIDE SEQUENCE</scope>
</reference>
<protein>
    <recommendedName>
        <fullName evidence="3">DUF3575 domain-containing protein</fullName>
    </recommendedName>
</protein>